<evidence type="ECO:0000256" key="7">
    <source>
        <dbReference type="ARBA" id="ARBA00022989"/>
    </source>
</evidence>
<evidence type="ECO:0000313" key="14">
    <source>
        <dbReference type="Proteomes" id="UP000094565"/>
    </source>
</evidence>
<evidence type="ECO:0000256" key="8">
    <source>
        <dbReference type="ARBA" id="ARBA00023128"/>
    </source>
</evidence>
<dbReference type="GO" id="GO:0006397">
    <property type="term" value="P:mRNA processing"/>
    <property type="evidence" value="ECO:0007669"/>
    <property type="project" value="UniProtKB-UniRule"/>
</dbReference>
<dbReference type="InterPro" id="IPR012677">
    <property type="entry name" value="Nucleotide-bd_a/b_plait_sf"/>
</dbReference>
<evidence type="ECO:0000256" key="11">
    <source>
        <dbReference type="RuleBase" id="RU367108"/>
    </source>
</evidence>
<evidence type="ECO:0000256" key="10">
    <source>
        <dbReference type="ARBA" id="ARBA00025276"/>
    </source>
</evidence>
<keyword evidence="4" id="KW-0812">Transmembrane</keyword>
<dbReference type="GO" id="GO:0005743">
    <property type="term" value="C:mitochondrial inner membrane"/>
    <property type="evidence" value="ECO:0007669"/>
    <property type="project" value="UniProtKB-SubCell"/>
</dbReference>
<dbReference type="InterPro" id="IPR035979">
    <property type="entry name" value="RBD_domain_sf"/>
</dbReference>
<sequence length="807" mass="91579">MLGTRRQLGLITTKLVKPYKRQWIQAIPPSRRFVSNEAILDSQNNGEEDDATRTGVIQKGNQETLLYFGTVIPFKSYRWDIKQYLTRFWGRSEVAIKKRITDLCSNTPKSCTFDIKDIITVARDGGVFVKFVVPETTTVAEFNKNLTQYVAKNSKEGILNRIMSPTVHPVKGVPWIEDMRRYPSNQIEVEFEGPPLTQEDMYLLFRRYGELIDIKPATDANKKALISFKLTSSAINARHCITGLNLGGTSLHIQYVPVVHHNVIKDSIANHPRIAFPIIIAILASLAVLIFDPIRSFFIKEKITQRYSLNKLWRSSLFKSIIGFFSVTKDSLRKLVSTNEYHTSGSFALNQSAWGERLARVEELKLLLKENINSFIVVVGPKGTGKREIVFSHVLSDRPNVLHLDCDELIKARSESSLLKAVAHQVGYYPSFPWFNSLFTYVDLVTQGLTGQKTGLNESKEKQIKNMLFLTASTIRSICLSCYSNYLQELSCGGDTLPLKEEDFLQQYPDVKPVIVIDRFQASKKAGEANAFIYKELADWAGKLVTLNIAHVIYLTDDVGSLQVLSDVLPDNVFKVIPISDASFESAKSYVLSQFEESKVTEKFVKEVQDTIRPLGGRMSDLQAYVRRLNSGETPTGALEEMVDQTAEQLIQVYLNKGHNTFGPAEVWALIKVLNDRGSVKYKDLLLNPLFKSNGKQILTEMEKSELVCLTKTTGLITEIKAGKPLYEEVFKHLVANKDSFRELETNYLKSLITLETSKISKWEDELSKFPENSSYFKTRFKYLDEKISTSNNLIIDYEKKMKELTT</sequence>
<evidence type="ECO:0000313" key="13">
    <source>
        <dbReference type="EMBL" id="ANZ75349.1"/>
    </source>
</evidence>
<reference evidence="13 14" key="1">
    <citation type="submission" date="2016-02" db="EMBL/GenBank/DDBJ databases">
        <title>Comparative genomic and transcriptomic foundation for Pichia pastoris.</title>
        <authorList>
            <person name="Love K.R."/>
            <person name="Shah K.A."/>
            <person name="Whittaker C.A."/>
            <person name="Wu J."/>
            <person name="Bartlett M.C."/>
            <person name="Ma D."/>
            <person name="Leeson R.L."/>
            <person name="Priest M."/>
            <person name="Young S.K."/>
            <person name="Love J.C."/>
        </authorList>
    </citation>
    <scope>NUCLEOTIDE SEQUENCE [LARGE SCALE GENOMIC DNA]</scope>
    <source>
        <strain evidence="13 14">ATCC 28485</strain>
    </source>
</reference>
<keyword evidence="5 11" id="KW-0999">Mitochondrion inner membrane</keyword>
<keyword evidence="11" id="KW-0694">RNA-binding</keyword>
<keyword evidence="7" id="KW-1133">Transmembrane helix</keyword>
<keyword evidence="9" id="KW-0472">Membrane</keyword>
<dbReference type="GO" id="GO:0003723">
    <property type="term" value="F:RNA binding"/>
    <property type="evidence" value="ECO:0007669"/>
    <property type="project" value="UniProtKB-UniRule"/>
</dbReference>
<accession>A0A1B2JBI2</accession>
<dbReference type="Gene3D" id="3.30.70.330">
    <property type="match status" value="1"/>
</dbReference>
<gene>
    <name evidence="13" type="primary">YME2</name>
    <name evidence="13" type="ORF">ATY40_BA7501970</name>
</gene>
<evidence type="ECO:0000256" key="1">
    <source>
        <dbReference type="ARBA" id="ARBA00004434"/>
    </source>
</evidence>
<keyword evidence="6" id="KW-0809">Transit peptide</keyword>
<keyword evidence="8 11" id="KW-0496">Mitochondrion</keyword>
<evidence type="ECO:0000256" key="9">
    <source>
        <dbReference type="ARBA" id="ARBA00023136"/>
    </source>
</evidence>
<protein>
    <recommendedName>
        <fullName evidence="3 11">Mitochondrial escape protein 2</fullName>
    </recommendedName>
</protein>
<name>A0A1B2JBI2_PICPA</name>
<dbReference type="Pfam" id="PF10443">
    <property type="entry name" value="RNA12"/>
    <property type="match status" value="1"/>
</dbReference>
<proteinExistence type="inferred from homology"/>
<organism evidence="13 14">
    <name type="scientific">Komagataella pastoris</name>
    <name type="common">Yeast</name>
    <name type="synonym">Pichia pastoris</name>
    <dbReference type="NCBI Taxonomy" id="4922"/>
    <lineage>
        <taxon>Eukaryota</taxon>
        <taxon>Fungi</taxon>
        <taxon>Dikarya</taxon>
        <taxon>Ascomycota</taxon>
        <taxon>Saccharomycotina</taxon>
        <taxon>Pichiomycetes</taxon>
        <taxon>Pichiales</taxon>
        <taxon>Pichiaceae</taxon>
        <taxon>Komagataella</taxon>
    </lineage>
</organism>
<dbReference type="AlphaFoldDB" id="A0A1B2JBI2"/>
<evidence type="ECO:0000256" key="6">
    <source>
        <dbReference type="ARBA" id="ARBA00022946"/>
    </source>
</evidence>
<keyword evidence="14" id="KW-1185">Reference proteome</keyword>
<comment type="subcellular location">
    <subcellularLocation>
        <location evidence="1 11">Mitochondrion inner membrane</location>
        <topology evidence="1 11">Single-pass membrane protein</topology>
    </subcellularLocation>
</comment>
<keyword evidence="11" id="KW-0507">mRNA processing</keyword>
<dbReference type="Proteomes" id="UP000094565">
    <property type="component" value="Chromosome 2"/>
</dbReference>
<dbReference type="EMBL" id="CP014585">
    <property type="protein sequence ID" value="ANZ75349.1"/>
    <property type="molecule type" value="Genomic_DNA"/>
</dbReference>
<comment type="similarity">
    <text evidence="2 11">Belongs to the YME2 family.</text>
</comment>
<evidence type="ECO:0000256" key="2">
    <source>
        <dbReference type="ARBA" id="ARBA00010320"/>
    </source>
</evidence>
<dbReference type="PANTHER" id="PTHR32198">
    <property type="entry name" value="MITOCHONDRIAL ESCAPE PROTEIN 2"/>
    <property type="match status" value="1"/>
</dbReference>
<feature type="domain" description="Mitochondrial escape protein 2 C-terminal" evidence="12">
    <location>
        <begin position="357"/>
        <end position="769"/>
    </location>
</feature>
<dbReference type="OrthoDB" id="10267654at2759"/>
<dbReference type="InterPro" id="IPR039627">
    <property type="entry name" value="Yme2_C"/>
</dbReference>
<evidence type="ECO:0000256" key="3">
    <source>
        <dbReference type="ARBA" id="ARBA00020222"/>
    </source>
</evidence>
<dbReference type="PANTHER" id="PTHR32198:SF2">
    <property type="entry name" value="MITOCHONDRIAL ESCAPE PROTEIN 2"/>
    <property type="match status" value="1"/>
</dbReference>
<comment type="function">
    <text evidence="10 11">Plays a role in maintaining the mitochondrial genome and in controlling the mtDNA escape. Involved in the regulation of mtDNA nucleotide structure and number. May have a dispensable role in early maturation of pre-rRNA.</text>
</comment>
<evidence type="ECO:0000256" key="5">
    <source>
        <dbReference type="ARBA" id="ARBA00022792"/>
    </source>
</evidence>
<dbReference type="SUPFAM" id="SSF54928">
    <property type="entry name" value="RNA-binding domain, RBD"/>
    <property type="match status" value="1"/>
</dbReference>
<dbReference type="InterPro" id="IPR018850">
    <property type="entry name" value="Mt_escape_2_C"/>
</dbReference>
<evidence type="ECO:0000259" key="12">
    <source>
        <dbReference type="Pfam" id="PF10443"/>
    </source>
</evidence>
<evidence type="ECO:0000256" key="4">
    <source>
        <dbReference type="ARBA" id="ARBA00022692"/>
    </source>
</evidence>